<protein>
    <submittedName>
        <fullName evidence="1">Uncharacterized protein</fullName>
    </submittedName>
</protein>
<evidence type="ECO:0000313" key="2">
    <source>
        <dbReference type="Proteomes" id="UP000637578"/>
    </source>
</evidence>
<comment type="caution">
    <text evidence="1">The sequence shown here is derived from an EMBL/GenBank/DDBJ whole genome shotgun (WGS) entry which is preliminary data.</text>
</comment>
<sequence>MSQKLDQGELRSMAAMWASIVCLQATRLEDALDRFHEAWTDDQFRKDIEDAGSPAEWADVAANSYTESLTPEDITTLAADKYFFLLAARQLLKFIDLLPRDNLPRFKDAKLMRLLRDLEDHWENPGGKAARELRKSIPDIAPGRIEYTKKDISFEGVSLLNILRWAESVDEKVREIATAKGTPIPGDICRSGGSRNLFHRLRESGG</sequence>
<proteinExistence type="predicted"/>
<organism evidence="1 2">
    <name type="scientific">Longimycelium tulufanense</name>
    <dbReference type="NCBI Taxonomy" id="907463"/>
    <lineage>
        <taxon>Bacteria</taxon>
        <taxon>Bacillati</taxon>
        <taxon>Actinomycetota</taxon>
        <taxon>Actinomycetes</taxon>
        <taxon>Pseudonocardiales</taxon>
        <taxon>Pseudonocardiaceae</taxon>
        <taxon>Longimycelium</taxon>
    </lineage>
</organism>
<dbReference type="Proteomes" id="UP000637578">
    <property type="component" value="Unassembled WGS sequence"/>
</dbReference>
<reference evidence="1" key="2">
    <citation type="submission" date="2020-09" db="EMBL/GenBank/DDBJ databases">
        <authorList>
            <person name="Sun Q."/>
            <person name="Zhou Y."/>
        </authorList>
    </citation>
    <scope>NUCLEOTIDE SEQUENCE</scope>
    <source>
        <strain evidence="1">CGMCC 4.5737</strain>
    </source>
</reference>
<keyword evidence="2" id="KW-1185">Reference proteome</keyword>
<accession>A0A8J3CJW0</accession>
<dbReference type="EMBL" id="BMMK01000041">
    <property type="protein sequence ID" value="GGM78160.1"/>
    <property type="molecule type" value="Genomic_DNA"/>
</dbReference>
<gene>
    <name evidence="1" type="ORF">GCM10012275_56010</name>
</gene>
<reference evidence="1" key="1">
    <citation type="journal article" date="2014" name="Int. J. Syst. Evol. Microbiol.">
        <title>Complete genome sequence of Corynebacterium casei LMG S-19264T (=DSM 44701T), isolated from a smear-ripened cheese.</title>
        <authorList>
            <consortium name="US DOE Joint Genome Institute (JGI-PGF)"/>
            <person name="Walter F."/>
            <person name="Albersmeier A."/>
            <person name="Kalinowski J."/>
            <person name="Ruckert C."/>
        </authorList>
    </citation>
    <scope>NUCLEOTIDE SEQUENCE</scope>
    <source>
        <strain evidence="1">CGMCC 4.5737</strain>
    </source>
</reference>
<dbReference type="AlphaFoldDB" id="A0A8J3CJW0"/>
<evidence type="ECO:0000313" key="1">
    <source>
        <dbReference type="EMBL" id="GGM78160.1"/>
    </source>
</evidence>
<name>A0A8J3CJW0_9PSEU</name>